<evidence type="ECO:0000313" key="3">
    <source>
        <dbReference type="EMBL" id="MEQ2558113.1"/>
    </source>
</evidence>
<feature type="transmembrane region" description="Helical" evidence="1">
    <location>
        <begin position="34"/>
        <end position="54"/>
    </location>
</feature>
<dbReference type="Pfam" id="PF14501">
    <property type="entry name" value="HATPase_c_5"/>
    <property type="match status" value="1"/>
</dbReference>
<dbReference type="InterPro" id="IPR032834">
    <property type="entry name" value="NatK-like_C"/>
</dbReference>
<keyword evidence="4" id="KW-1185">Reference proteome</keyword>
<feature type="transmembrane region" description="Helical" evidence="1">
    <location>
        <begin position="60"/>
        <end position="80"/>
    </location>
</feature>
<feature type="transmembrane region" description="Helical" evidence="1">
    <location>
        <begin position="187"/>
        <end position="206"/>
    </location>
</feature>
<feature type="transmembrane region" description="Helical" evidence="1">
    <location>
        <begin position="116"/>
        <end position="134"/>
    </location>
</feature>
<dbReference type="PANTHER" id="PTHR40448">
    <property type="entry name" value="TWO-COMPONENT SENSOR HISTIDINE KINASE"/>
    <property type="match status" value="1"/>
</dbReference>
<protein>
    <submittedName>
        <fullName evidence="3">GHKL domain-containing protein</fullName>
    </submittedName>
</protein>
<feature type="transmembrane region" description="Helical" evidence="1">
    <location>
        <begin position="6"/>
        <end position="22"/>
    </location>
</feature>
<dbReference type="Gene3D" id="3.30.565.10">
    <property type="entry name" value="Histidine kinase-like ATPase, C-terminal domain"/>
    <property type="match status" value="1"/>
</dbReference>
<dbReference type="Proteomes" id="UP001454489">
    <property type="component" value="Unassembled WGS sequence"/>
</dbReference>
<dbReference type="PANTHER" id="PTHR40448:SF1">
    <property type="entry name" value="TWO-COMPONENT SENSOR HISTIDINE KINASE"/>
    <property type="match status" value="1"/>
</dbReference>
<feature type="transmembrane region" description="Helical" evidence="1">
    <location>
        <begin position="154"/>
        <end position="175"/>
    </location>
</feature>
<keyword evidence="1" id="KW-1133">Transmembrane helix</keyword>
<name>A0ABV1HF03_9FIRM</name>
<feature type="transmembrane region" description="Helical" evidence="1">
    <location>
        <begin position="92"/>
        <end position="110"/>
    </location>
</feature>
<evidence type="ECO:0000313" key="4">
    <source>
        <dbReference type="Proteomes" id="UP001454489"/>
    </source>
</evidence>
<keyword evidence="1" id="KW-0472">Membrane</keyword>
<evidence type="ECO:0000259" key="2">
    <source>
        <dbReference type="Pfam" id="PF14501"/>
    </source>
</evidence>
<evidence type="ECO:0000256" key="1">
    <source>
        <dbReference type="SAM" id="Phobius"/>
    </source>
</evidence>
<organism evidence="3 4">
    <name type="scientific">Maccoyibacter intestinihominis</name>
    <dbReference type="NCBI Taxonomy" id="3133499"/>
    <lineage>
        <taxon>Bacteria</taxon>
        <taxon>Bacillati</taxon>
        <taxon>Bacillota</taxon>
        <taxon>Clostridia</taxon>
        <taxon>Lachnospirales</taxon>
        <taxon>Lachnospiraceae</taxon>
        <taxon>Maccoyibacter</taxon>
    </lineage>
</organism>
<reference evidence="3 4" key="1">
    <citation type="submission" date="2024-03" db="EMBL/GenBank/DDBJ databases">
        <title>Human intestinal bacterial collection.</title>
        <authorList>
            <person name="Pauvert C."/>
            <person name="Hitch T.C.A."/>
            <person name="Clavel T."/>
        </authorList>
    </citation>
    <scope>NUCLEOTIDE SEQUENCE [LARGE SCALE GENOMIC DNA]</scope>
    <source>
        <strain evidence="3 4">CLA-AA-H185</strain>
    </source>
</reference>
<proteinExistence type="predicted"/>
<gene>
    <name evidence="3" type="ORF">WMO43_09560</name>
</gene>
<feature type="domain" description="Sensor histidine kinase NatK-like C-terminal" evidence="2">
    <location>
        <begin position="328"/>
        <end position="415"/>
    </location>
</feature>
<dbReference type="EMBL" id="JBBMEX010000009">
    <property type="protein sequence ID" value="MEQ2558113.1"/>
    <property type="molecule type" value="Genomic_DNA"/>
</dbReference>
<dbReference type="InterPro" id="IPR036890">
    <property type="entry name" value="HATPase_C_sf"/>
</dbReference>
<accession>A0ABV1HF03</accession>
<sequence length="422" mass="48773">MSHSGNIVSLFVTLFICTLDGYSMMNYRVPAKRAYGYFAAVTAVCLAFNSYIMIHYGSTVLRSVILFTIGLPYFVLILLITKDKISQTVFNFWLWINIYDIIANFSAFINDYTLKDAYFLTALRFVLFGGYFILYNKHLKAKHRMLMDRLKVNWWIFSFIPMSFTGLICLVNYYFLDFHGVTRNYPVLLMICILMLLVYILIYYTFQTAGDAMERERIAGNMKEQILLQKKQYEFYLQKREAERIFRHDARHRDSILISYLENGDVEGAKEFLKKELAEIEKNAKIPFCENTLINAVLSEYRTKAEQEGLEFSARIQMPKEFACDEAEFCVMLSNLLENSLDAAKSYIAISIKHLNHQLSLNVKNDYEGELKKSAENNYLTTKPQGSGLGLKSVEAILKSNSGFLKIEDTDGVFDVFATLKN</sequence>
<keyword evidence="1" id="KW-0812">Transmembrane</keyword>
<dbReference type="RefSeq" id="WP_353531007.1">
    <property type="nucleotide sequence ID" value="NZ_JBBMEX010000009.1"/>
</dbReference>
<dbReference type="CDD" id="cd16935">
    <property type="entry name" value="HATPase_AgrC-ComD-like"/>
    <property type="match status" value="1"/>
</dbReference>
<dbReference type="SUPFAM" id="SSF55874">
    <property type="entry name" value="ATPase domain of HSP90 chaperone/DNA topoisomerase II/histidine kinase"/>
    <property type="match status" value="1"/>
</dbReference>
<comment type="caution">
    <text evidence="3">The sequence shown here is derived from an EMBL/GenBank/DDBJ whole genome shotgun (WGS) entry which is preliminary data.</text>
</comment>